<dbReference type="EMBL" id="BJWL01000024">
    <property type="protein sequence ID" value="GFZ14729.1"/>
    <property type="molecule type" value="Genomic_DNA"/>
</dbReference>
<dbReference type="AlphaFoldDB" id="A0A7J0GV55"/>
<dbReference type="GO" id="GO:0004843">
    <property type="term" value="F:cysteine-type deubiquitinase activity"/>
    <property type="evidence" value="ECO:0007669"/>
    <property type="project" value="TreeGrafter"/>
</dbReference>
<comment type="similarity">
    <text evidence="1">Belongs to the peptidase C85 family.</text>
</comment>
<gene>
    <name evidence="2" type="ORF">Acr_24g0009190</name>
</gene>
<proteinExistence type="inferred from homology"/>
<keyword evidence="3" id="KW-1185">Reference proteome</keyword>
<organism evidence="2 3">
    <name type="scientific">Actinidia rufa</name>
    <dbReference type="NCBI Taxonomy" id="165716"/>
    <lineage>
        <taxon>Eukaryota</taxon>
        <taxon>Viridiplantae</taxon>
        <taxon>Streptophyta</taxon>
        <taxon>Embryophyta</taxon>
        <taxon>Tracheophyta</taxon>
        <taxon>Spermatophyta</taxon>
        <taxon>Magnoliopsida</taxon>
        <taxon>eudicotyledons</taxon>
        <taxon>Gunneridae</taxon>
        <taxon>Pentapetalae</taxon>
        <taxon>asterids</taxon>
        <taxon>Ericales</taxon>
        <taxon>Actinidiaceae</taxon>
        <taxon>Actinidia</taxon>
    </lineage>
</organism>
<reference evidence="2 3" key="1">
    <citation type="submission" date="2019-07" db="EMBL/GenBank/DDBJ databases">
        <title>De Novo Assembly of kiwifruit Actinidia rufa.</title>
        <authorList>
            <person name="Sugita-Konishi S."/>
            <person name="Sato K."/>
            <person name="Mori E."/>
            <person name="Abe Y."/>
            <person name="Kisaki G."/>
            <person name="Hamano K."/>
            <person name="Suezawa K."/>
            <person name="Otani M."/>
            <person name="Fukuda T."/>
            <person name="Manabe T."/>
            <person name="Gomi K."/>
            <person name="Tabuchi M."/>
            <person name="Akimitsu K."/>
            <person name="Kataoka I."/>
        </authorList>
    </citation>
    <scope>NUCLEOTIDE SEQUENCE [LARGE SCALE GENOMIC DNA]</scope>
    <source>
        <strain evidence="3">cv. Fuchu</strain>
    </source>
</reference>
<dbReference type="InterPro" id="IPR050704">
    <property type="entry name" value="Peptidase_C85-like"/>
</dbReference>
<evidence type="ECO:0000313" key="2">
    <source>
        <dbReference type="EMBL" id="GFZ14729.1"/>
    </source>
</evidence>
<dbReference type="PANTHER" id="PTHR12419:SF111">
    <property type="entry name" value="OVARIAN TUMOR DOMAIN-CONTAINING DEUBIQUITINATING ENZYME 9"/>
    <property type="match status" value="1"/>
</dbReference>
<comment type="caution">
    <text evidence="2">The sequence shown here is derived from an EMBL/GenBank/DDBJ whole genome shotgun (WGS) entry which is preliminary data.</text>
</comment>
<dbReference type="InterPro" id="IPR038765">
    <property type="entry name" value="Papain-like_cys_pep_sf"/>
</dbReference>
<dbReference type="OrthoDB" id="1710428at2759"/>
<evidence type="ECO:0000313" key="3">
    <source>
        <dbReference type="Proteomes" id="UP000585474"/>
    </source>
</evidence>
<protein>
    <submittedName>
        <fullName evidence="2">Cysteine proteinases superfamily protein</fullName>
    </submittedName>
</protein>
<name>A0A7J0GV55_9ERIC</name>
<dbReference type="PANTHER" id="PTHR12419">
    <property type="entry name" value="OTU DOMAIN CONTAINING PROTEIN"/>
    <property type="match status" value="1"/>
</dbReference>
<dbReference type="SUPFAM" id="SSF54001">
    <property type="entry name" value="Cysteine proteinases"/>
    <property type="match status" value="1"/>
</dbReference>
<accession>A0A7J0GV55</accession>
<dbReference type="Gene3D" id="6.10.20.180">
    <property type="match status" value="1"/>
</dbReference>
<dbReference type="Proteomes" id="UP000585474">
    <property type="component" value="Unassembled WGS sequence"/>
</dbReference>
<evidence type="ECO:0000256" key="1">
    <source>
        <dbReference type="ARBA" id="ARBA00010407"/>
    </source>
</evidence>
<sequence length="54" mass="6377">MSEIFRALSDQIYRTTDHHKFVRGEVVGQLKSHPELYEGYVPMAYDDYLKNISK</sequence>
<dbReference type="GO" id="GO:0016579">
    <property type="term" value="P:protein deubiquitination"/>
    <property type="evidence" value="ECO:0007669"/>
    <property type="project" value="TreeGrafter"/>
</dbReference>